<reference evidence="1" key="1">
    <citation type="journal article" date="2021" name="Proc. Natl. Acad. Sci. U.S.A.">
        <title>A Catalog of Tens of Thousands of Viruses from Human Metagenomes Reveals Hidden Associations with Chronic Diseases.</title>
        <authorList>
            <person name="Tisza M.J."/>
            <person name="Buck C.B."/>
        </authorList>
    </citation>
    <scope>NUCLEOTIDE SEQUENCE</scope>
    <source>
        <strain evidence="1">CteBs22</strain>
    </source>
</reference>
<evidence type="ECO:0000313" key="1">
    <source>
        <dbReference type="EMBL" id="DAE24762.1"/>
    </source>
</evidence>
<accession>A0A8S5R0S2</accession>
<protein>
    <submittedName>
        <fullName evidence="1">Tail completion protein</fullName>
    </submittedName>
</protein>
<name>A0A8S5R0S2_9CAUD</name>
<organism evidence="1">
    <name type="scientific">Myoviridae sp. cteBs22</name>
    <dbReference type="NCBI Taxonomy" id="2826675"/>
    <lineage>
        <taxon>Viruses</taxon>
        <taxon>Duplodnaviria</taxon>
        <taxon>Heunggongvirae</taxon>
        <taxon>Uroviricota</taxon>
        <taxon>Caudoviricetes</taxon>
    </lineage>
</organism>
<proteinExistence type="predicted"/>
<dbReference type="EMBL" id="BK015784">
    <property type="protein sequence ID" value="DAE24762.1"/>
    <property type="molecule type" value="Genomic_DNA"/>
</dbReference>
<sequence length="159" mass="18373">MVEIELCKAIREFVAHAVKDLELPVQVKNDGGDEYFAHKVPKIVNGYLPPKRSQKEDDIPFIMIRPDAGTTADEETRVEVSIIFGAYSKTDDGYEHCMNMLTVVRTALLSIPYGVLAKRYILERELSWQNYPDHLDAYWQVDLKTVWRLRTVIPTNPEY</sequence>